<evidence type="ECO:0000313" key="3">
    <source>
        <dbReference type="Proteomes" id="UP000032266"/>
    </source>
</evidence>
<dbReference type="KEGG" id="gsn:YC6258_03550"/>
<evidence type="ECO:0000313" key="1">
    <source>
        <dbReference type="EMBL" id="AJQ95586.1"/>
    </source>
</evidence>
<reference evidence="2 3" key="1">
    <citation type="submission" date="2014-01" db="EMBL/GenBank/DDBJ databases">
        <title>Full genme sequencing of cellulolytic bacterium Gynuella sunshinyii YC6258T gen. nov., sp. nov.</title>
        <authorList>
            <person name="Khan H."/>
            <person name="Chung E.J."/>
            <person name="Chung Y.R."/>
        </authorList>
    </citation>
    <scope>NUCLEOTIDE SEQUENCE [LARGE SCALE GENOMIC DNA]</scope>
    <source>
        <strain evidence="2 3">YC6258</strain>
    </source>
</reference>
<dbReference type="HOGENOM" id="CLU_3099382_0_0_6"/>
<dbReference type="KEGG" id="gsn:YC6258_03556"/>
<evidence type="ECO:0000313" key="2">
    <source>
        <dbReference type="EMBL" id="AJQ95592.1"/>
    </source>
</evidence>
<gene>
    <name evidence="1" type="ORF">YC6258_03550</name>
    <name evidence="2" type="ORF">YC6258_03556</name>
</gene>
<organism evidence="2 3">
    <name type="scientific">Gynuella sunshinyii YC6258</name>
    <dbReference type="NCBI Taxonomy" id="1445510"/>
    <lineage>
        <taxon>Bacteria</taxon>
        <taxon>Pseudomonadati</taxon>
        <taxon>Pseudomonadota</taxon>
        <taxon>Gammaproteobacteria</taxon>
        <taxon>Oceanospirillales</taxon>
        <taxon>Saccharospirillaceae</taxon>
        <taxon>Gynuella</taxon>
    </lineage>
</organism>
<dbReference type="EMBL" id="CP007142">
    <property type="protein sequence ID" value="AJQ95592.1"/>
    <property type="molecule type" value="Genomic_DNA"/>
</dbReference>
<dbReference type="Proteomes" id="UP000032266">
    <property type="component" value="Chromosome"/>
</dbReference>
<dbReference type="EMBL" id="CP007142">
    <property type="protein sequence ID" value="AJQ95586.1"/>
    <property type="molecule type" value="Genomic_DNA"/>
</dbReference>
<keyword evidence="3" id="KW-1185">Reference proteome</keyword>
<accession>A0A0C5VLJ9</accession>
<dbReference type="STRING" id="1445510.YC6258_03550"/>
<sequence length="51" mass="6004">MIQWHSQIRYGAKLKSGGIQSLNWVPSYQSIGFVQWQLLFKVQWFSGQAQF</sequence>
<proteinExistence type="predicted"/>
<name>A0A0C5VLJ9_9GAMM</name>
<dbReference type="AlphaFoldDB" id="A0A0C5VLJ9"/>
<protein>
    <submittedName>
        <fullName evidence="2">Uncharacterized protein</fullName>
    </submittedName>
</protein>